<reference evidence="3" key="1">
    <citation type="submission" date="2014-01" db="EMBL/GenBank/DDBJ databases">
        <authorList>
            <person name="Brown-Elliot B."/>
            <person name="Wallace R."/>
            <person name="Lenaerts A."/>
            <person name="Ordway D."/>
            <person name="DeGroote M.A."/>
            <person name="Parker T."/>
            <person name="Sizemore C."/>
            <person name="Tallon L.J."/>
            <person name="Sadzewicz L.K."/>
            <person name="Sengamalay N."/>
            <person name="Fraser C.M."/>
            <person name="Hine E."/>
            <person name="Shefchek K.A."/>
            <person name="Das S.P."/>
            <person name="Tettelin H."/>
        </authorList>
    </citation>
    <scope>NUCLEOTIDE SEQUENCE [LARGE SCALE GENOMIC DNA]</scope>
    <source>
        <strain evidence="3">4042</strain>
    </source>
</reference>
<organism evidence="3">
    <name type="scientific">Mycobacterium xenopi 4042</name>
    <dbReference type="NCBI Taxonomy" id="1299334"/>
    <lineage>
        <taxon>Bacteria</taxon>
        <taxon>Bacillati</taxon>
        <taxon>Actinomycetota</taxon>
        <taxon>Actinomycetes</taxon>
        <taxon>Mycobacteriales</taxon>
        <taxon>Mycobacteriaceae</taxon>
        <taxon>Mycobacterium</taxon>
    </lineage>
</organism>
<gene>
    <name evidence="3" type="ORF">I553_4437</name>
</gene>
<feature type="domain" description="Metallo-beta-lactamase" evidence="2">
    <location>
        <begin position="260"/>
        <end position="459"/>
    </location>
</feature>
<dbReference type="InterPro" id="IPR001753">
    <property type="entry name" value="Enoyl-CoA_hydra/iso"/>
</dbReference>
<dbReference type="GO" id="GO:0016853">
    <property type="term" value="F:isomerase activity"/>
    <property type="evidence" value="ECO:0007669"/>
    <property type="project" value="UniProtKB-KW"/>
</dbReference>
<dbReference type="AlphaFoldDB" id="X8AH31"/>
<sequence>MRSAGSGPDAFFQFPTSKYGLALDNWSIRRLCSLVGHGRARAMLLAAEKLGAEEALATGMANRIGTVADAQAWAAEIAGLAPLALQHAKRVLNDDGAIEDPAPIHKELFDKAWASQDAIEAQVARMQKRPPKFRGPDRHAARTTAAGGGHRHAGGRRVGAAGTARRPAALGAEPSAIRKVAERSPHFRDGAFVNIDPASLFSLDREQQQLILREIIGGLAATRPPVPIPLARPGVIDSGPGRVAVTWFGHATALLEIDGYRVLTDPVWSHRCSPSDVIGPDRLHPPPMQVDALPAVDAVVISHDHYDHLDIDTVIALAHSQWAPFVVPLGVGAHLRAWGIPDERIIELDWFERTQLDELTLICTPARHFSGRFLSRNNTLWASWVVIGPNRRAYFAGDTGYTKTFAEVGADYGPFDVTLMPVGAYNKAWPDIHMNPEEAVQAHLDVTASGSGLLVPIHWCTFRLAPHPWAEPIERLLAAADAGQVRVAVPRPGERVDAEEPCELFPWWRP</sequence>
<name>X8AH31_MYCXE</name>
<dbReference type="Gene3D" id="3.90.226.10">
    <property type="entry name" value="2-enoyl-CoA Hydratase, Chain A, domain 1"/>
    <property type="match status" value="1"/>
</dbReference>
<protein>
    <submittedName>
        <fullName evidence="3">Enoyl-CoA hydratase/isomerase family protein</fullName>
    </submittedName>
</protein>
<dbReference type="GO" id="GO:0005737">
    <property type="term" value="C:cytoplasm"/>
    <property type="evidence" value="ECO:0007669"/>
    <property type="project" value="TreeGrafter"/>
</dbReference>
<evidence type="ECO:0000256" key="1">
    <source>
        <dbReference type="SAM" id="MobiDB-lite"/>
    </source>
</evidence>
<proteinExistence type="predicted"/>
<dbReference type="SUPFAM" id="SSF52096">
    <property type="entry name" value="ClpP/crotonase"/>
    <property type="match status" value="1"/>
</dbReference>
<evidence type="ECO:0000313" key="3">
    <source>
        <dbReference type="EMBL" id="EUA30180.1"/>
    </source>
</evidence>
<dbReference type="PANTHER" id="PTHR15032">
    <property type="entry name" value="N-ACYL-PHOSPHATIDYLETHANOLAMINE-HYDROLYZING PHOSPHOLIPASE D"/>
    <property type="match status" value="1"/>
</dbReference>
<accession>X8AH31</accession>
<feature type="compositionally biased region" description="Low complexity" evidence="1">
    <location>
        <begin position="158"/>
        <end position="167"/>
    </location>
</feature>
<dbReference type="InterPro" id="IPR029045">
    <property type="entry name" value="ClpP/crotonase-like_dom_sf"/>
</dbReference>
<feature type="region of interest" description="Disordered" evidence="1">
    <location>
        <begin position="128"/>
        <end position="167"/>
    </location>
</feature>
<dbReference type="InterPro" id="IPR001279">
    <property type="entry name" value="Metallo-B-lactamas"/>
</dbReference>
<dbReference type="InterPro" id="IPR036866">
    <property type="entry name" value="RibonucZ/Hydroxyglut_hydro"/>
</dbReference>
<keyword evidence="3" id="KW-0413">Isomerase</keyword>
<dbReference type="SUPFAM" id="SSF56281">
    <property type="entry name" value="Metallo-hydrolase/oxidoreductase"/>
    <property type="match status" value="1"/>
</dbReference>
<dbReference type="PANTHER" id="PTHR15032:SF4">
    <property type="entry name" value="N-ACYL-PHOSPHATIDYLETHANOLAMINE-HYDROLYZING PHOSPHOLIPASE D"/>
    <property type="match status" value="1"/>
</dbReference>
<dbReference type="Pfam" id="PF12706">
    <property type="entry name" value="Lactamase_B_2"/>
    <property type="match status" value="1"/>
</dbReference>
<dbReference type="Gene3D" id="3.60.15.10">
    <property type="entry name" value="Ribonuclease Z/Hydroxyacylglutathione hydrolase-like"/>
    <property type="match status" value="1"/>
</dbReference>
<dbReference type="EMBL" id="JAOB01000060">
    <property type="protein sequence ID" value="EUA30180.1"/>
    <property type="molecule type" value="Genomic_DNA"/>
</dbReference>
<dbReference type="PATRIC" id="fig|1299334.3.peg.6112"/>
<dbReference type="Pfam" id="PF00378">
    <property type="entry name" value="ECH_1"/>
    <property type="match status" value="1"/>
</dbReference>
<evidence type="ECO:0000259" key="2">
    <source>
        <dbReference type="Pfam" id="PF12706"/>
    </source>
</evidence>
<comment type="caution">
    <text evidence="3">The sequence shown here is derived from an EMBL/GenBank/DDBJ whole genome shotgun (WGS) entry which is preliminary data.</text>
</comment>